<dbReference type="RefSeq" id="WP_210652390.1">
    <property type="nucleotide sequence ID" value="NZ_JAGKQQ010000001.1"/>
</dbReference>
<name>A0ABS5BKK8_9BACT</name>
<protein>
    <recommendedName>
        <fullName evidence="4">Carboxypeptidase regulatory-like domain-containing protein</fullName>
    </recommendedName>
</protein>
<feature type="region of interest" description="Disordered" evidence="1">
    <location>
        <begin position="88"/>
        <end position="134"/>
    </location>
</feature>
<comment type="caution">
    <text evidence="2">The sequence shown here is derived from an EMBL/GenBank/DDBJ whole genome shotgun (WGS) entry which is preliminary data.</text>
</comment>
<gene>
    <name evidence="2" type="ORF">J8F10_02940</name>
</gene>
<evidence type="ECO:0000313" key="3">
    <source>
        <dbReference type="Proteomes" id="UP000676565"/>
    </source>
</evidence>
<keyword evidence="3" id="KW-1185">Reference proteome</keyword>
<reference evidence="2 3" key="1">
    <citation type="submission" date="2021-04" db="EMBL/GenBank/DDBJ databases">
        <authorList>
            <person name="Ivanova A."/>
        </authorList>
    </citation>
    <scope>NUCLEOTIDE SEQUENCE [LARGE SCALE GENOMIC DNA]</scope>
    <source>
        <strain evidence="2 3">G18</strain>
    </source>
</reference>
<dbReference type="EMBL" id="JAGKQQ010000001">
    <property type="protein sequence ID" value="MBP3954250.1"/>
    <property type="molecule type" value="Genomic_DNA"/>
</dbReference>
<evidence type="ECO:0000256" key="1">
    <source>
        <dbReference type="SAM" id="MobiDB-lite"/>
    </source>
</evidence>
<evidence type="ECO:0000313" key="2">
    <source>
        <dbReference type="EMBL" id="MBP3954250.1"/>
    </source>
</evidence>
<accession>A0ABS5BKK8</accession>
<sequence>MQHRYFVGPLLLGLSVFVGCSGNDKTSGRVSITGSVSLKGTPLAEGVIQFEPLEKQNTSASVVLVGGNYSISAANGLQPGMYLVRVSTNEGQSKPLDPNTPLTPSGNNLPGSHKTEVKKPTIPAEWGEKSKQQVEVKAAGTNKFDFEIK</sequence>
<dbReference type="Proteomes" id="UP000676565">
    <property type="component" value="Unassembled WGS sequence"/>
</dbReference>
<evidence type="ECO:0008006" key="4">
    <source>
        <dbReference type="Google" id="ProtNLM"/>
    </source>
</evidence>
<organism evidence="2 3">
    <name type="scientific">Gemmata palustris</name>
    <dbReference type="NCBI Taxonomy" id="2822762"/>
    <lineage>
        <taxon>Bacteria</taxon>
        <taxon>Pseudomonadati</taxon>
        <taxon>Planctomycetota</taxon>
        <taxon>Planctomycetia</taxon>
        <taxon>Gemmatales</taxon>
        <taxon>Gemmataceae</taxon>
        <taxon>Gemmata</taxon>
    </lineage>
</organism>
<proteinExistence type="predicted"/>
<feature type="compositionally biased region" description="Polar residues" evidence="1">
    <location>
        <begin position="100"/>
        <end position="110"/>
    </location>
</feature>
<dbReference type="PROSITE" id="PS51257">
    <property type="entry name" value="PROKAR_LIPOPROTEIN"/>
    <property type="match status" value="1"/>
</dbReference>